<sequence>MNIKCIWQKGAHNAFTDLIAWQDALWCVFREASAHVSPDGALRVLRSIDQGRHWQSVALVQHPAADLRDPKFSTHPDGRLLLVAAGALHHTELATHQSYLWHSQTGLAWSEAMAIGEPNFWLWRLSWLQDTVYALAYHCAKPTVSRLYQATHTLAFSVSADIYQGSYANENSILFQEDGTALCLLRRDPEPGLLGRSLAPYTQWHWQEIGCRIGGPHWLQLPDGRLLACVRLYNEKIRTSLCWLDANTGTLSECLTLPSGGDCSYAGMVIEGEQLYLSYYSSHEGKTAIYFSQLSLDTLNKTGCMASIT</sequence>
<reference evidence="2" key="1">
    <citation type="journal article" date="2019" name="Int. J. Syst. Evol. Microbiol.">
        <title>The Global Catalogue of Microorganisms (GCM) 10K type strain sequencing project: providing services to taxonomists for standard genome sequencing and annotation.</title>
        <authorList>
            <consortium name="The Broad Institute Genomics Platform"/>
            <consortium name="The Broad Institute Genome Sequencing Center for Infectious Disease"/>
            <person name="Wu L."/>
            <person name="Ma J."/>
        </authorList>
    </citation>
    <scope>NUCLEOTIDE SEQUENCE [LARGE SCALE GENOMIC DNA]</scope>
    <source>
        <strain evidence="2">KCTC 23723</strain>
    </source>
</reference>
<comment type="caution">
    <text evidence="1">The sequence shown here is derived from an EMBL/GenBank/DDBJ whole genome shotgun (WGS) entry which is preliminary data.</text>
</comment>
<proteinExistence type="predicted"/>
<evidence type="ECO:0000313" key="1">
    <source>
        <dbReference type="EMBL" id="GGW69126.1"/>
    </source>
</evidence>
<evidence type="ECO:0000313" key="2">
    <source>
        <dbReference type="Proteomes" id="UP000634667"/>
    </source>
</evidence>
<dbReference type="RefSeq" id="WP_189483717.1">
    <property type="nucleotide sequence ID" value="NZ_BMYR01000011.1"/>
</dbReference>
<dbReference type="Gene3D" id="2.120.10.10">
    <property type="match status" value="1"/>
</dbReference>
<dbReference type="EMBL" id="BMYR01000011">
    <property type="protein sequence ID" value="GGW69126.1"/>
    <property type="molecule type" value="Genomic_DNA"/>
</dbReference>
<organism evidence="1 2">
    <name type="scientific">Alishewanella tabrizica</name>
    <dbReference type="NCBI Taxonomy" id="671278"/>
    <lineage>
        <taxon>Bacteria</taxon>
        <taxon>Pseudomonadati</taxon>
        <taxon>Pseudomonadota</taxon>
        <taxon>Gammaproteobacteria</taxon>
        <taxon>Alteromonadales</taxon>
        <taxon>Alteromonadaceae</taxon>
        <taxon>Alishewanella</taxon>
    </lineage>
</organism>
<name>A0ABQ2WSB3_9ALTE</name>
<protein>
    <submittedName>
        <fullName evidence="1">Uncharacterized protein</fullName>
    </submittedName>
</protein>
<dbReference type="SUPFAM" id="SSF50939">
    <property type="entry name" value="Sialidases"/>
    <property type="match status" value="1"/>
</dbReference>
<dbReference type="InterPro" id="IPR036278">
    <property type="entry name" value="Sialidase_sf"/>
</dbReference>
<dbReference type="Proteomes" id="UP000634667">
    <property type="component" value="Unassembled WGS sequence"/>
</dbReference>
<keyword evidence="2" id="KW-1185">Reference proteome</keyword>
<gene>
    <name evidence="1" type="ORF">GCM10008111_26530</name>
</gene>
<accession>A0ABQ2WSB3</accession>